<dbReference type="Gene3D" id="3.40.50.1110">
    <property type="entry name" value="SGNH hydrolase"/>
    <property type="match status" value="1"/>
</dbReference>
<protein>
    <submittedName>
        <fullName evidence="3">SGNH/GDSL hydrolase family protein</fullName>
    </submittedName>
</protein>
<name>A0A5C8NLR9_9ACTN</name>
<evidence type="ECO:0000256" key="1">
    <source>
        <dbReference type="PIRSR" id="PIRSR637460-2"/>
    </source>
</evidence>
<gene>
    <name evidence="3" type="ORF">FHP06_00665</name>
</gene>
<keyword evidence="1" id="KW-1015">Disulfide bond</keyword>
<dbReference type="SUPFAM" id="SSF52266">
    <property type="entry name" value="SGNH hydrolase"/>
    <property type="match status" value="1"/>
</dbReference>
<dbReference type="PANTHER" id="PTHR37981:SF1">
    <property type="entry name" value="SGNH HYDROLASE-TYPE ESTERASE DOMAIN-CONTAINING PROTEIN"/>
    <property type="match status" value="1"/>
</dbReference>
<dbReference type="InterPro" id="IPR037460">
    <property type="entry name" value="SEST-like"/>
</dbReference>
<proteinExistence type="predicted"/>
<dbReference type="AlphaFoldDB" id="A0A5C8NLR9"/>
<accession>A0A5C8NLR9</accession>
<dbReference type="PANTHER" id="PTHR37981">
    <property type="entry name" value="LIPASE 2"/>
    <property type="match status" value="1"/>
</dbReference>
<evidence type="ECO:0000313" key="3">
    <source>
        <dbReference type="EMBL" id="TXL62794.1"/>
    </source>
</evidence>
<evidence type="ECO:0000259" key="2">
    <source>
        <dbReference type="Pfam" id="PF13472"/>
    </source>
</evidence>
<evidence type="ECO:0000313" key="4">
    <source>
        <dbReference type="Proteomes" id="UP000321571"/>
    </source>
</evidence>
<keyword evidence="3" id="KW-0378">Hydrolase</keyword>
<keyword evidence="4" id="KW-1185">Reference proteome</keyword>
<feature type="disulfide bond" evidence="1">
    <location>
        <begin position="204"/>
        <end position="230"/>
    </location>
</feature>
<organism evidence="3 4">
    <name type="scientific">Aeromicrobium terrae</name>
    <dbReference type="NCBI Taxonomy" id="2498846"/>
    <lineage>
        <taxon>Bacteria</taxon>
        <taxon>Bacillati</taxon>
        <taxon>Actinomycetota</taxon>
        <taxon>Actinomycetes</taxon>
        <taxon>Propionibacteriales</taxon>
        <taxon>Nocardioidaceae</taxon>
        <taxon>Aeromicrobium</taxon>
    </lineage>
</organism>
<reference evidence="3 4" key="1">
    <citation type="submission" date="2019-06" db="EMBL/GenBank/DDBJ databases">
        <title>Aeromicrobium sp. nov., isolated from a maize field.</title>
        <authorList>
            <person name="Lin S.-Y."/>
            <person name="Tsai C.-F."/>
            <person name="Young C.-C."/>
        </authorList>
    </citation>
    <scope>NUCLEOTIDE SEQUENCE [LARGE SCALE GENOMIC DNA]</scope>
    <source>
        <strain evidence="3 4">CC-CFT486</strain>
    </source>
</reference>
<dbReference type="Pfam" id="PF13472">
    <property type="entry name" value="Lipase_GDSL_2"/>
    <property type="match status" value="1"/>
</dbReference>
<dbReference type="Proteomes" id="UP000321571">
    <property type="component" value="Unassembled WGS sequence"/>
</dbReference>
<dbReference type="OrthoDB" id="5503950at2"/>
<comment type="caution">
    <text evidence="3">The sequence shown here is derived from an EMBL/GenBank/DDBJ whole genome shotgun (WGS) entry which is preliminary data.</text>
</comment>
<sequence length="445" mass="48707">MAVLLPGPARVRPRWVGPRWVHGPWSPVTQVTFDRAMRAQPIRERGQGSTELLGIVVLAAIIVGGLVFTVSSSDDHVSSTIRSKICEITSGGEGDCGDVAPLPTLTTTGVPTYLDPSLTPQQQAESGRYVALGDSFSSGEGGSEYDPKTDENYADEAEYYWRTHNPDGTQKPTICTYHPQIPGDHRACGNDPYAPQEKPYNNTCHRSTQAYPQRVNDEHTFAGGWTFAACSGAVTDDFSRPNPSNDDEPAQLSHLNAETSLVTFSIGGNDAKFADTLSGCIAAGLNPFDSCTDDDEKQAVEENIDVALENLEELLPLVREKAPNARILVVGYPRFFPEEPGSEWGDGTQIDHDDILFINSKVKDMDERIGQLVDRLNEEHPHSFEYVDVYDAFAGCEIGTDSPCMNNIELRWADGKPDKNGSYHPNDKGHGKLAEQVEEVIRHGS</sequence>
<feature type="domain" description="SGNH hydrolase-type esterase" evidence="2">
    <location>
        <begin position="203"/>
        <end position="430"/>
    </location>
</feature>
<dbReference type="GO" id="GO:0004806">
    <property type="term" value="F:triacylglycerol lipase activity"/>
    <property type="evidence" value="ECO:0007669"/>
    <property type="project" value="TreeGrafter"/>
</dbReference>
<dbReference type="InterPro" id="IPR013830">
    <property type="entry name" value="SGNH_hydro"/>
</dbReference>
<dbReference type="CDD" id="cd01823">
    <property type="entry name" value="SEST_like"/>
    <property type="match status" value="1"/>
</dbReference>
<feature type="disulfide bond" evidence="1">
    <location>
        <begin position="280"/>
        <end position="291"/>
    </location>
</feature>
<dbReference type="EMBL" id="VDUX01000001">
    <property type="protein sequence ID" value="TXL62794.1"/>
    <property type="molecule type" value="Genomic_DNA"/>
</dbReference>
<dbReference type="GO" id="GO:0019433">
    <property type="term" value="P:triglyceride catabolic process"/>
    <property type="evidence" value="ECO:0007669"/>
    <property type="project" value="TreeGrafter"/>
</dbReference>
<dbReference type="InterPro" id="IPR036514">
    <property type="entry name" value="SGNH_hydro_sf"/>
</dbReference>